<dbReference type="EMBL" id="JH413818">
    <property type="protein sequence ID" value="EHL31142.1"/>
    <property type="molecule type" value="Genomic_DNA"/>
</dbReference>
<accession>G9ENM9</accession>
<evidence type="ECO:0000313" key="1">
    <source>
        <dbReference type="EMBL" id="EHL31142.1"/>
    </source>
</evidence>
<sequence length="65" mass="7920">MEQTPREQRQQLIDNGYVELSLRRQCELLKVNRSPLYYKTAVIEADDIDLLNELREIWERYPFYG</sequence>
<dbReference type="InParanoid" id="G9ENM9"/>
<reference evidence="1 2" key="1">
    <citation type="journal article" date="2011" name="BMC Genomics">
        <title>Insight into cross-talk between intra-amoebal pathogens.</title>
        <authorList>
            <person name="Gimenez G."/>
            <person name="Bertelli C."/>
            <person name="Moliner C."/>
            <person name="Robert C."/>
            <person name="Raoult D."/>
            <person name="Fournier P.E."/>
            <person name="Greub G."/>
        </authorList>
    </citation>
    <scope>NUCLEOTIDE SEQUENCE [LARGE SCALE GENOMIC DNA]</scope>
    <source>
        <strain evidence="1 2">LLAP12</strain>
    </source>
</reference>
<gene>
    <name evidence="1" type="ORF">LDG_6854</name>
</gene>
<evidence type="ECO:0000313" key="2">
    <source>
        <dbReference type="Proteomes" id="UP000002770"/>
    </source>
</evidence>
<name>G9ENM9_9GAMM</name>
<dbReference type="AlphaFoldDB" id="G9ENM9"/>
<dbReference type="Proteomes" id="UP000002770">
    <property type="component" value="Unassembled WGS sequence"/>
</dbReference>
<dbReference type="STRING" id="658187.LDG_6854"/>
<organism evidence="1 2">
    <name type="scientific">Legionella drancourtii LLAP12</name>
    <dbReference type="NCBI Taxonomy" id="658187"/>
    <lineage>
        <taxon>Bacteria</taxon>
        <taxon>Pseudomonadati</taxon>
        <taxon>Pseudomonadota</taxon>
        <taxon>Gammaproteobacteria</taxon>
        <taxon>Legionellales</taxon>
        <taxon>Legionellaceae</taxon>
        <taxon>Legionella</taxon>
    </lineage>
</organism>
<protein>
    <submittedName>
        <fullName evidence="1">Uncharacterized protein</fullName>
    </submittedName>
</protein>
<keyword evidence="2" id="KW-1185">Reference proteome</keyword>
<proteinExistence type="predicted"/>
<dbReference type="HOGENOM" id="CLU_027402_12_3_6"/>